<feature type="domain" description="HTH merR-type" evidence="2">
    <location>
        <begin position="1"/>
        <end position="66"/>
    </location>
</feature>
<dbReference type="InterPro" id="IPR000551">
    <property type="entry name" value="MerR-type_HTH_dom"/>
</dbReference>
<protein>
    <submittedName>
        <fullName evidence="3">MerR family transcriptional regulator</fullName>
    </submittedName>
</protein>
<reference evidence="3 4" key="1">
    <citation type="submission" date="2020-01" db="EMBL/GenBank/DDBJ databases">
        <title>A novel Bacillus sp. from Pasinler.</title>
        <authorList>
            <person name="Adiguzel A."/>
            <person name="Ay H."/>
            <person name="Baltaci M.O."/>
        </authorList>
    </citation>
    <scope>NUCLEOTIDE SEQUENCE [LARGE SCALE GENOMIC DNA]</scope>
    <source>
        <strain evidence="3 4">P1</strain>
    </source>
</reference>
<evidence type="ECO:0000313" key="4">
    <source>
        <dbReference type="Proteomes" id="UP000743899"/>
    </source>
</evidence>
<dbReference type="EMBL" id="JAACYS010000161">
    <property type="protein sequence ID" value="NCU19129.1"/>
    <property type="molecule type" value="Genomic_DNA"/>
</dbReference>
<dbReference type="Pfam" id="PF13411">
    <property type="entry name" value="MerR_1"/>
    <property type="match status" value="1"/>
</dbReference>
<dbReference type="PANTHER" id="PTHR30204">
    <property type="entry name" value="REDOX-CYCLING DRUG-SENSING TRANSCRIPTIONAL ACTIVATOR SOXR"/>
    <property type="match status" value="1"/>
</dbReference>
<organism evidence="3 4">
    <name type="scientific">Pallidibacillus pasinlerensis</name>
    <dbReference type="NCBI Taxonomy" id="2703818"/>
    <lineage>
        <taxon>Bacteria</taxon>
        <taxon>Bacillati</taxon>
        <taxon>Bacillota</taxon>
        <taxon>Bacilli</taxon>
        <taxon>Bacillales</taxon>
        <taxon>Bacillaceae</taxon>
        <taxon>Pallidibacillus</taxon>
    </lineage>
</organism>
<dbReference type="SMART" id="SM00422">
    <property type="entry name" value="HTH_MERR"/>
    <property type="match status" value="1"/>
</dbReference>
<dbReference type="Gene3D" id="1.10.1660.10">
    <property type="match status" value="1"/>
</dbReference>
<proteinExistence type="predicted"/>
<dbReference type="InterPro" id="IPR047057">
    <property type="entry name" value="MerR_fam"/>
</dbReference>
<keyword evidence="4" id="KW-1185">Reference proteome</keyword>
<keyword evidence="1" id="KW-0238">DNA-binding</keyword>
<sequence length="127" mass="14714">MGELAEKANVTRRTIDYYTNIGLLQAERSPSNYRYYDYSAIERLNFIEECKHAGLSLDDVKKKLNERDAEEIDVLDLRLKIKGLEKEVSNVVVQLENKNNIELKSLRKKISNESLSLIQTLLLLIKD</sequence>
<comment type="caution">
    <text evidence="3">The sequence shown here is derived from an EMBL/GenBank/DDBJ whole genome shotgun (WGS) entry which is preliminary data.</text>
</comment>
<dbReference type="InterPro" id="IPR009061">
    <property type="entry name" value="DNA-bd_dom_put_sf"/>
</dbReference>
<name>A0ABX0A6N4_9BACI</name>
<evidence type="ECO:0000259" key="2">
    <source>
        <dbReference type="PROSITE" id="PS50937"/>
    </source>
</evidence>
<dbReference type="PANTHER" id="PTHR30204:SF95">
    <property type="entry name" value="HTH-TYPE TRANSCRIPTIONAL REGULATOR CUER"/>
    <property type="match status" value="1"/>
</dbReference>
<gene>
    <name evidence="3" type="ORF">GW534_15970</name>
</gene>
<evidence type="ECO:0000256" key="1">
    <source>
        <dbReference type="ARBA" id="ARBA00023125"/>
    </source>
</evidence>
<evidence type="ECO:0000313" key="3">
    <source>
        <dbReference type="EMBL" id="NCU19129.1"/>
    </source>
</evidence>
<dbReference type="Proteomes" id="UP000743899">
    <property type="component" value="Unassembled WGS sequence"/>
</dbReference>
<accession>A0ABX0A6N4</accession>
<dbReference type="PROSITE" id="PS50937">
    <property type="entry name" value="HTH_MERR_2"/>
    <property type="match status" value="1"/>
</dbReference>
<dbReference type="SUPFAM" id="SSF46955">
    <property type="entry name" value="Putative DNA-binding domain"/>
    <property type="match status" value="1"/>
</dbReference>